<sequence length="588" mass="60948">MPQDADRGDFMKHLSEQDLGALLDGELTGRSRAEADRHLAECADCRAALDELEARERDLAVALSHDPGEAYFEDFPARLGRRLGAEGPAREQAPERGRGLGAWLRGPRGLAWVGTAAALLVAFGLVLVTSREGNIPNLRNPELSRGSEQVETPSPGGATKPEMASSPEATQPGAAPNGESEPRGMAKAPPESRAGGPAPGRAPTEGLQPPFAAMEEKAVPEEGARTPPRGGAVEVRRDRFGDENRVHREQAPATAPAAPAPGTPSDASIKPRAQSLSVTPSRLNEREKGAEAKLAPERASAPVPADEAAPMMTKAPAPGAPVAQVCGVVRDASGRPVAGAEVAIADLALTAATDAAGHYCIATPAGDHTLSVMAVGFEPFRRSIQARGASVEGDVALRTVTVLESPLAAGRSTGRVLGFLKVDTESSTFSGWPAPVRDLARRAETMTEKASRARSAERFDQAAARWEQVLAQAKGGPAELEACSRLAEARYRAWEISPTPAHLTDQGARRRGNGSAGGVAVTRPGGAGAEASRGEARPDPAVAGPGIALRAGIPLVFGGPLPPTLSLPSGARTGNPHARLSRGHRNPA</sequence>
<organism evidence="3 4">
    <name type="scientific">Eiseniibacteriota bacterium</name>
    <dbReference type="NCBI Taxonomy" id="2212470"/>
    <lineage>
        <taxon>Bacteria</taxon>
        <taxon>Candidatus Eiseniibacteriota</taxon>
    </lineage>
</organism>
<feature type="compositionally biased region" description="Basic and acidic residues" evidence="1">
    <location>
        <begin position="283"/>
        <end position="296"/>
    </location>
</feature>
<comment type="caution">
    <text evidence="3">The sequence shown here is derived from an EMBL/GenBank/DDBJ whole genome shotgun (WGS) entry which is preliminary data.</text>
</comment>
<dbReference type="Pfam" id="PF13620">
    <property type="entry name" value="CarboxypepD_reg"/>
    <property type="match status" value="1"/>
</dbReference>
<reference evidence="3 4" key="1">
    <citation type="journal article" date="2019" name="Nat. Microbiol.">
        <title>Mediterranean grassland soil C-N compound turnover is dependent on rainfall and depth, and is mediated by genomically divergent microorganisms.</title>
        <authorList>
            <person name="Diamond S."/>
            <person name="Andeer P.F."/>
            <person name="Li Z."/>
            <person name="Crits-Christoph A."/>
            <person name="Burstein D."/>
            <person name="Anantharaman K."/>
            <person name="Lane K.R."/>
            <person name="Thomas B.C."/>
            <person name="Pan C."/>
            <person name="Northen T.R."/>
            <person name="Banfield J.F."/>
        </authorList>
    </citation>
    <scope>NUCLEOTIDE SEQUENCE [LARGE SCALE GENOMIC DNA]</scope>
    <source>
        <strain evidence="3">WS_3</strain>
    </source>
</reference>
<feature type="domain" description="Putative zinc-finger" evidence="2">
    <location>
        <begin position="17"/>
        <end position="46"/>
    </location>
</feature>
<dbReference type="Gene3D" id="1.10.10.1320">
    <property type="entry name" value="Anti-sigma factor, zinc-finger domain"/>
    <property type="match status" value="1"/>
</dbReference>
<feature type="region of interest" description="Disordered" evidence="1">
    <location>
        <begin position="135"/>
        <end position="305"/>
    </location>
</feature>
<dbReference type="Proteomes" id="UP000320184">
    <property type="component" value="Unassembled WGS sequence"/>
</dbReference>
<dbReference type="Pfam" id="PF13490">
    <property type="entry name" value="zf-HC2"/>
    <property type="match status" value="1"/>
</dbReference>
<evidence type="ECO:0000313" key="3">
    <source>
        <dbReference type="EMBL" id="TMQ53748.1"/>
    </source>
</evidence>
<evidence type="ECO:0000256" key="1">
    <source>
        <dbReference type="SAM" id="MobiDB-lite"/>
    </source>
</evidence>
<evidence type="ECO:0000313" key="4">
    <source>
        <dbReference type="Proteomes" id="UP000320184"/>
    </source>
</evidence>
<feature type="compositionally biased region" description="Basic and acidic residues" evidence="1">
    <location>
        <begin position="234"/>
        <end position="250"/>
    </location>
</feature>
<feature type="compositionally biased region" description="Basic residues" evidence="1">
    <location>
        <begin position="579"/>
        <end position="588"/>
    </location>
</feature>
<evidence type="ECO:0000259" key="2">
    <source>
        <dbReference type="Pfam" id="PF13490"/>
    </source>
</evidence>
<dbReference type="InterPro" id="IPR008969">
    <property type="entry name" value="CarboxyPept-like_regulatory"/>
</dbReference>
<protein>
    <recommendedName>
        <fullName evidence="2">Putative zinc-finger domain-containing protein</fullName>
    </recommendedName>
</protein>
<feature type="region of interest" description="Disordered" evidence="1">
    <location>
        <begin position="560"/>
        <end position="588"/>
    </location>
</feature>
<feature type="compositionally biased region" description="Basic and acidic residues" evidence="1">
    <location>
        <begin position="214"/>
        <end position="224"/>
    </location>
</feature>
<dbReference type="InterPro" id="IPR041916">
    <property type="entry name" value="Anti_sigma_zinc_sf"/>
</dbReference>
<dbReference type="SUPFAM" id="SSF49464">
    <property type="entry name" value="Carboxypeptidase regulatory domain-like"/>
    <property type="match status" value="1"/>
</dbReference>
<proteinExistence type="predicted"/>
<dbReference type="AlphaFoldDB" id="A0A538SQV0"/>
<dbReference type="InterPro" id="IPR027383">
    <property type="entry name" value="Znf_put"/>
</dbReference>
<feature type="region of interest" description="Disordered" evidence="1">
    <location>
        <begin position="502"/>
        <end position="543"/>
    </location>
</feature>
<dbReference type="Gene3D" id="2.60.40.1120">
    <property type="entry name" value="Carboxypeptidase-like, regulatory domain"/>
    <property type="match status" value="1"/>
</dbReference>
<name>A0A538SQV0_UNCEI</name>
<accession>A0A538SQV0</accession>
<dbReference type="EMBL" id="VBOT01000010">
    <property type="protein sequence ID" value="TMQ53748.1"/>
    <property type="molecule type" value="Genomic_DNA"/>
</dbReference>
<gene>
    <name evidence="3" type="ORF">E6K73_00870</name>
</gene>